<gene>
    <name evidence="2" type="ORF">NYPRO_LOCUS4006</name>
</gene>
<organism evidence="2 3">
    <name type="scientific">Nyctereutes procyonoides</name>
    <name type="common">Raccoon dog</name>
    <name type="synonym">Canis procyonoides</name>
    <dbReference type="NCBI Taxonomy" id="34880"/>
    <lineage>
        <taxon>Eukaryota</taxon>
        <taxon>Metazoa</taxon>
        <taxon>Chordata</taxon>
        <taxon>Craniata</taxon>
        <taxon>Vertebrata</taxon>
        <taxon>Euteleostomi</taxon>
        <taxon>Mammalia</taxon>
        <taxon>Eutheria</taxon>
        <taxon>Laurasiatheria</taxon>
        <taxon>Carnivora</taxon>
        <taxon>Caniformia</taxon>
        <taxon>Canidae</taxon>
        <taxon>Nyctereutes</taxon>
    </lineage>
</organism>
<proteinExistence type="predicted"/>
<sequence length="253" mass="25945">MAGCPSQARRLWSAATTCHKACRGHEGLRLRSPGCPSLAQALPGNGRESQRGHLYGLLERRTLPPWKEPSLPPVYCPDVSGGASDFAVPCPPVFWVGLSGEASFPASPLGCIHGGPAWAPLGGPHGGSQQLTGELRGPAHRAGELPPSHRRGDDSSAVFASQASSKFPHPFCSRPPNAKASFASVCMDQPGQDGAEARSAGAGLQGRRDGLGAPARHGPLLWGAPLPPGPCEGLLRASTGQQPGLPGPVPGLG</sequence>
<name>A0A811YA82_NYCPR</name>
<protein>
    <submittedName>
        <fullName evidence="2">(raccoon dog) hypothetical protein</fullName>
    </submittedName>
</protein>
<evidence type="ECO:0000313" key="2">
    <source>
        <dbReference type="EMBL" id="CAD7671211.1"/>
    </source>
</evidence>
<feature type="region of interest" description="Disordered" evidence="1">
    <location>
        <begin position="191"/>
        <end position="253"/>
    </location>
</feature>
<accession>A0A811YA82</accession>
<dbReference type="AlphaFoldDB" id="A0A811YA82"/>
<reference evidence="2" key="1">
    <citation type="submission" date="2020-12" db="EMBL/GenBank/DDBJ databases">
        <authorList>
            <consortium name="Molecular Ecology Group"/>
        </authorList>
    </citation>
    <scope>NUCLEOTIDE SEQUENCE</scope>
    <source>
        <strain evidence="2">TBG_1078</strain>
    </source>
</reference>
<evidence type="ECO:0000256" key="1">
    <source>
        <dbReference type="SAM" id="MobiDB-lite"/>
    </source>
</evidence>
<dbReference type="Proteomes" id="UP000645828">
    <property type="component" value="Unassembled WGS sequence"/>
</dbReference>
<dbReference type="EMBL" id="CAJHUB010000661">
    <property type="protein sequence ID" value="CAD7671211.1"/>
    <property type="molecule type" value="Genomic_DNA"/>
</dbReference>
<comment type="caution">
    <text evidence="2">The sequence shown here is derived from an EMBL/GenBank/DDBJ whole genome shotgun (WGS) entry which is preliminary data.</text>
</comment>
<feature type="region of interest" description="Disordered" evidence="1">
    <location>
        <begin position="122"/>
        <end position="160"/>
    </location>
</feature>
<evidence type="ECO:0000313" key="3">
    <source>
        <dbReference type="Proteomes" id="UP000645828"/>
    </source>
</evidence>
<keyword evidence="3" id="KW-1185">Reference proteome</keyword>